<dbReference type="InterPro" id="IPR051395">
    <property type="entry name" value="Cytochrome_c_Peroxidase/MauG"/>
</dbReference>
<protein>
    <recommendedName>
        <fullName evidence="7">Cytochrome c domain-containing protein</fullName>
    </recommendedName>
</protein>
<dbReference type="Gene3D" id="2.130.10.10">
    <property type="entry name" value="YVTN repeat-like/Quinoprotein amine dehydrogenase"/>
    <property type="match status" value="1"/>
</dbReference>
<keyword evidence="4" id="KW-0560">Oxidoreductase</keyword>
<evidence type="ECO:0000256" key="4">
    <source>
        <dbReference type="ARBA" id="ARBA00023002"/>
    </source>
</evidence>
<keyword evidence="5 6" id="KW-0408">Iron</keyword>
<dbReference type="SUPFAM" id="SSF50974">
    <property type="entry name" value="Nitrous oxide reductase, N-terminal domain"/>
    <property type="match status" value="1"/>
</dbReference>
<dbReference type="Proteomes" id="UP000067626">
    <property type="component" value="Chromosome"/>
</dbReference>
<dbReference type="KEGG" id="ccro:CMC5_072620"/>
<keyword evidence="2 6" id="KW-0479">Metal-binding</keyword>
<dbReference type="SUPFAM" id="SSF46626">
    <property type="entry name" value="Cytochrome c"/>
    <property type="match status" value="2"/>
</dbReference>
<dbReference type="PANTHER" id="PTHR30600">
    <property type="entry name" value="CYTOCHROME C PEROXIDASE-RELATED"/>
    <property type="match status" value="1"/>
</dbReference>
<dbReference type="GO" id="GO:0004130">
    <property type="term" value="F:cytochrome-c peroxidase activity"/>
    <property type="evidence" value="ECO:0007669"/>
    <property type="project" value="TreeGrafter"/>
</dbReference>
<dbReference type="InterPro" id="IPR009056">
    <property type="entry name" value="Cyt_c-like_dom"/>
</dbReference>
<dbReference type="Gene3D" id="1.10.760.10">
    <property type="entry name" value="Cytochrome c-like domain"/>
    <property type="match status" value="1"/>
</dbReference>
<evidence type="ECO:0000256" key="5">
    <source>
        <dbReference type="ARBA" id="ARBA00023004"/>
    </source>
</evidence>
<keyword evidence="1 6" id="KW-0349">Heme</keyword>
<dbReference type="STRING" id="52.CMC5_072620"/>
<gene>
    <name evidence="8" type="ORF">CMC5_072620</name>
</gene>
<feature type="domain" description="Cytochrome c" evidence="7">
    <location>
        <begin position="603"/>
        <end position="709"/>
    </location>
</feature>
<dbReference type="AlphaFoldDB" id="A0A0K1EQ33"/>
<name>A0A0K1EQ33_CHOCO</name>
<keyword evidence="9" id="KW-1185">Reference proteome</keyword>
<dbReference type="PROSITE" id="PS51007">
    <property type="entry name" value="CYTC"/>
    <property type="match status" value="1"/>
</dbReference>
<sequence>MAGSMRDQVRARGLVGAMALACAMALAPGCGKKDADRGDVGAPAASATAAATGSAATPPAPTVAVRAATHEGGAIARTARGDALIVADEDHRVVRLLELPLGQGKGTSEVAVPGAPAQVLALADRVLVTVRDPGWLVVMREATRAEGEPAPGLEGRAEGSRLVEVARVSVAADAWGVAVTPDEKTAIVTSAWTHTVTAVDLDAAKVRWTATVAREPRGIVVTRDGATAYVSHLVGAALTRLDVASGAVSRVDLPAGPLRTPPGKPLGAAFGFAVILSEDRLFAARHALGALGTSSWFGASTVDVLLLPGETPLAPKRSGRAPFVRADKETRPDELTLPGGPLGAFTQPRAMVRRGRTQSLLVAAEGLDAIVELDAMSIDPTSAVMRTYAVGGAVDPYLNVATTCGAPQGITLSADESTAYVLCRATYDVAEVKLDPHDGAAFVAAAPVLARFADDPLGGDAATGRRLFYNATDRVTSGGLACSGCHPEGRDDGHVWHEARFNTSDGTQVNFVGIPENLPEEERVKGVPRRTPMLAGRIAEGPYGWHGESPDLPSRLVSGFGLHRWGGLPPHQQANLDARASFLTAFLRRGLVPPPREERKLTAEEERGKAIFNSDVARCARCHVPESDYTDRMAYPLAKLAARPGFDDEARAEFKTPSLNHVAGHAPYFHDGSATSLDDLIARNGNRMGQTDHLTLEERAALVAFLRTL</sequence>
<keyword evidence="3" id="KW-0732">Signal</keyword>
<dbReference type="InterPro" id="IPR036909">
    <property type="entry name" value="Cyt_c-like_dom_sf"/>
</dbReference>
<dbReference type="EMBL" id="CP012159">
    <property type="protein sequence ID" value="AKT43035.1"/>
    <property type="molecule type" value="Genomic_DNA"/>
</dbReference>
<reference evidence="8 9" key="1">
    <citation type="submission" date="2015-07" db="EMBL/GenBank/DDBJ databases">
        <title>Genome analysis of myxobacterium Chondromyces crocatus Cm c5 reveals a high potential for natural compound synthesis and the genetic basis for the loss of fruiting body formation.</title>
        <authorList>
            <person name="Zaburannyi N."/>
            <person name="Bunk B."/>
            <person name="Maier J."/>
            <person name="Overmann J."/>
            <person name="Mueller R."/>
        </authorList>
    </citation>
    <scope>NUCLEOTIDE SEQUENCE [LARGE SCALE GENOMIC DNA]</scope>
    <source>
        <strain evidence="8 9">Cm c5</strain>
    </source>
</reference>
<dbReference type="GO" id="GO:0020037">
    <property type="term" value="F:heme binding"/>
    <property type="evidence" value="ECO:0007669"/>
    <property type="project" value="InterPro"/>
</dbReference>
<organism evidence="8 9">
    <name type="scientific">Chondromyces crocatus</name>
    <dbReference type="NCBI Taxonomy" id="52"/>
    <lineage>
        <taxon>Bacteria</taxon>
        <taxon>Pseudomonadati</taxon>
        <taxon>Myxococcota</taxon>
        <taxon>Polyangia</taxon>
        <taxon>Polyangiales</taxon>
        <taxon>Polyangiaceae</taxon>
        <taxon>Chondromyces</taxon>
    </lineage>
</organism>
<accession>A0A0K1EQ33</accession>
<evidence type="ECO:0000256" key="2">
    <source>
        <dbReference type="ARBA" id="ARBA00022723"/>
    </source>
</evidence>
<dbReference type="GO" id="GO:0046872">
    <property type="term" value="F:metal ion binding"/>
    <property type="evidence" value="ECO:0007669"/>
    <property type="project" value="UniProtKB-KW"/>
</dbReference>
<dbReference type="InterPro" id="IPR011045">
    <property type="entry name" value="N2O_reductase_N"/>
</dbReference>
<evidence type="ECO:0000259" key="7">
    <source>
        <dbReference type="PROSITE" id="PS51007"/>
    </source>
</evidence>
<evidence type="ECO:0000256" key="6">
    <source>
        <dbReference type="PROSITE-ProRule" id="PRU00433"/>
    </source>
</evidence>
<proteinExistence type="predicted"/>
<evidence type="ECO:0000256" key="3">
    <source>
        <dbReference type="ARBA" id="ARBA00022729"/>
    </source>
</evidence>
<dbReference type="InterPro" id="IPR015943">
    <property type="entry name" value="WD40/YVTN_repeat-like_dom_sf"/>
</dbReference>
<dbReference type="PANTHER" id="PTHR30600:SF10">
    <property type="entry name" value="BLL6722 PROTEIN"/>
    <property type="match status" value="1"/>
</dbReference>
<evidence type="ECO:0000256" key="1">
    <source>
        <dbReference type="ARBA" id="ARBA00022617"/>
    </source>
</evidence>
<evidence type="ECO:0000313" key="8">
    <source>
        <dbReference type="EMBL" id="AKT43035.1"/>
    </source>
</evidence>
<evidence type="ECO:0000313" key="9">
    <source>
        <dbReference type="Proteomes" id="UP000067626"/>
    </source>
</evidence>
<dbReference type="GO" id="GO:0009055">
    <property type="term" value="F:electron transfer activity"/>
    <property type="evidence" value="ECO:0007669"/>
    <property type="project" value="InterPro"/>
</dbReference>